<dbReference type="AlphaFoldDB" id="A0A191ZFN1"/>
<evidence type="ECO:0000259" key="1">
    <source>
        <dbReference type="Pfam" id="PF10040"/>
    </source>
</evidence>
<dbReference type="Proteomes" id="UP000078596">
    <property type="component" value="Chromosome"/>
</dbReference>
<name>A0A191ZFN1_9GAMM</name>
<keyword evidence="3" id="KW-1185">Reference proteome</keyword>
<dbReference type="EMBL" id="CP016027">
    <property type="protein sequence ID" value="ANJ66665.1"/>
    <property type="molecule type" value="Genomic_DNA"/>
</dbReference>
<reference evidence="2 3" key="1">
    <citation type="submission" date="2016-06" db="EMBL/GenBank/DDBJ databases">
        <title>Insight into the functional genes involving in sulfur oxidation in Pearl River water.</title>
        <authorList>
            <person name="Luo J."/>
            <person name="Tan X."/>
            <person name="Lin W."/>
        </authorList>
    </citation>
    <scope>NUCLEOTIDE SEQUENCE [LARGE SCALE GENOMIC DNA]</scope>
    <source>
        <strain evidence="2 3">LS2</strain>
    </source>
</reference>
<dbReference type="Pfam" id="PF10040">
    <property type="entry name" value="CRISPR_Cas6"/>
    <property type="match status" value="1"/>
</dbReference>
<sequence length="231" mass="24863">MPFAFYAPSVEAGVLEFSVFGAPAVADSPLMLSVLEQAAGNGIGKVRHAYRLRSAHARIFPAAASCLPDGLSADALPDLPPFGGHAVEVRLLSPLRLQVKGRVMSVEDFSAAEFLRALLRRITLLHWSYGTAALPPVPLPAIDEVTSSAEQLRWQTGARYSARQAQRIPLDGLVGSFNLSGPGLRELWPWLYIGQWTQVGKSVTQGLGQFTLIDRSGSQACWGAVPGWFPA</sequence>
<proteinExistence type="predicted"/>
<dbReference type="STRING" id="1860122.A9404_04075"/>
<evidence type="ECO:0000313" key="2">
    <source>
        <dbReference type="EMBL" id="ANJ66665.1"/>
    </source>
</evidence>
<evidence type="ECO:0000313" key="3">
    <source>
        <dbReference type="Proteomes" id="UP000078596"/>
    </source>
</evidence>
<accession>A0A191ZFN1</accession>
<feature type="domain" description="CRISPR-associated protein Cas6 C-terminal" evidence="1">
    <location>
        <begin position="89"/>
        <end position="209"/>
    </location>
</feature>
<organism evidence="2 3">
    <name type="scientific">Halothiobacillus diazotrophicus</name>
    <dbReference type="NCBI Taxonomy" id="1860122"/>
    <lineage>
        <taxon>Bacteria</taxon>
        <taxon>Pseudomonadati</taxon>
        <taxon>Pseudomonadota</taxon>
        <taxon>Gammaproteobacteria</taxon>
        <taxon>Chromatiales</taxon>
        <taxon>Halothiobacillaceae</taxon>
        <taxon>Halothiobacillus</taxon>
    </lineage>
</organism>
<protein>
    <recommendedName>
        <fullName evidence="1">CRISPR-associated protein Cas6 C-terminal domain-containing protein</fullName>
    </recommendedName>
</protein>
<dbReference type="InterPro" id="IPR019267">
    <property type="entry name" value="CRISPR-assoc_Cas6_C"/>
</dbReference>
<gene>
    <name evidence="2" type="ORF">A9404_04075</name>
</gene>
<dbReference type="RefSeq" id="WP_066098913.1">
    <property type="nucleotide sequence ID" value="NZ_CP016027.1"/>
</dbReference>
<dbReference type="KEGG" id="haz:A9404_04075"/>